<reference evidence="3 5" key="2">
    <citation type="submission" date="2023-01" db="EMBL/GenBank/DDBJ databases">
        <authorList>
            <person name="Yang C."/>
        </authorList>
    </citation>
    <scope>NUCLEOTIDE SEQUENCE [LARGE SCALE GENOMIC DNA]</scope>
    <source>
        <strain evidence="3 5">ZJ106</strain>
    </source>
</reference>
<dbReference type="RefSeq" id="WP_237090613.1">
    <property type="nucleotide sequence ID" value="NZ_CP116766.1"/>
</dbReference>
<evidence type="ECO:0000313" key="5">
    <source>
        <dbReference type="Proteomes" id="UP001221268"/>
    </source>
</evidence>
<feature type="chain" id="PRO_5043856977" evidence="1">
    <location>
        <begin position="20"/>
        <end position="220"/>
    </location>
</feature>
<dbReference type="EMBL" id="CP116766">
    <property type="protein sequence ID" value="WCL70762.1"/>
    <property type="molecule type" value="Genomic_DNA"/>
</dbReference>
<dbReference type="InterPro" id="IPR021457">
    <property type="entry name" value="DUF3108"/>
</dbReference>
<reference evidence="2" key="1">
    <citation type="submission" date="2022-01" db="EMBL/GenBank/DDBJ databases">
        <title>Neisseria sp. ZJ104.</title>
        <authorList>
            <person name="Yang C."/>
        </authorList>
    </citation>
    <scope>NUCLEOTIDE SEQUENCE</scope>
    <source>
        <strain evidence="2">ZJ104</strain>
    </source>
</reference>
<feature type="signal peptide" evidence="1">
    <location>
        <begin position="1"/>
        <end position="19"/>
    </location>
</feature>
<protein>
    <submittedName>
        <fullName evidence="2">DUF3108 domain-containing protein</fullName>
    </submittedName>
</protein>
<organism evidence="2 4">
    <name type="scientific">Neisseria lisongii</name>
    <dbReference type="NCBI Taxonomy" id="2912188"/>
    <lineage>
        <taxon>Bacteria</taxon>
        <taxon>Pseudomonadati</taxon>
        <taxon>Pseudomonadota</taxon>
        <taxon>Betaproteobacteria</taxon>
        <taxon>Neisseriales</taxon>
        <taxon>Neisseriaceae</taxon>
        <taxon>Neisseria</taxon>
    </lineage>
</organism>
<name>A0AAW5AI74_9NEIS</name>
<dbReference type="Proteomes" id="UP001221268">
    <property type="component" value="Chromosome"/>
</dbReference>
<evidence type="ECO:0000313" key="4">
    <source>
        <dbReference type="Proteomes" id="UP001201397"/>
    </source>
</evidence>
<gene>
    <name evidence="2" type="ORF">L4H06_03590</name>
    <name evidence="3" type="ORF">PJU73_05080</name>
</gene>
<evidence type="ECO:0000313" key="2">
    <source>
        <dbReference type="EMBL" id="MCF7529316.1"/>
    </source>
</evidence>
<proteinExistence type="predicted"/>
<dbReference type="AlphaFoldDB" id="A0AAW5AI74"/>
<sequence length="220" mass="23947">MKPILLPLLLAALPLASYAAELPQSAELRYSGSYGIPATMTFTRSGNNYRIVSDIKVPLYKIRFESGGVIAGNTLKPAYYKDIRGGKVYAQARFSGNSITYGKTGDSHTETLSGNSMDLFTLAWQLAANDAKLPANLSITNGKKIYRAGNISQIGNAAYRFNGGTTNVNRYRIRQGDNTVNYAFAPAFHNIPTQITYSDDGKSYDLKLVSAKINGQTVQP</sequence>
<evidence type="ECO:0000313" key="3">
    <source>
        <dbReference type="EMBL" id="WCL70762.1"/>
    </source>
</evidence>
<dbReference type="Proteomes" id="UP001201397">
    <property type="component" value="Unassembled WGS sequence"/>
</dbReference>
<dbReference type="Pfam" id="PF11306">
    <property type="entry name" value="DUF3108"/>
    <property type="match status" value="1"/>
</dbReference>
<dbReference type="EMBL" id="JAKKDL010000003">
    <property type="protein sequence ID" value="MCF7529316.1"/>
    <property type="molecule type" value="Genomic_DNA"/>
</dbReference>
<evidence type="ECO:0000256" key="1">
    <source>
        <dbReference type="SAM" id="SignalP"/>
    </source>
</evidence>
<keyword evidence="5" id="KW-1185">Reference proteome</keyword>
<accession>A0AAW5AI74</accession>
<keyword evidence="1" id="KW-0732">Signal</keyword>